<evidence type="ECO:0000256" key="5">
    <source>
        <dbReference type="ARBA" id="ARBA00023163"/>
    </source>
</evidence>
<evidence type="ECO:0000313" key="10">
    <source>
        <dbReference type="Proteomes" id="UP000253919"/>
    </source>
</evidence>
<dbReference type="InterPro" id="IPR000838">
    <property type="entry name" value="RNA_pol_sigma70_ECF_CS"/>
</dbReference>
<dbReference type="Proteomes" id="UP000253919">
    <property type="component" value="Unassembled WGS sequence"/>
</dbReference>
<evidence type="ECO:0000256" key="3">
    <source>
        <dbReference type="ARBA" id="ARBA00023082"/>
    </source>
</evidence>
<dbReference type="InterPro" id="IPR007627">
    <property type="entry name" value="RNA_pol_sigma70_r2"/>
</dbReference>
<gene>
    <name evidence="9" type="ORF">AHMF7616_01310</name>
</gene>
<evidence type="ECO:0000259" key="7">
    <source>
        <dbReference type="Pfam" id="PF04542"/>
    </source>
</evidence>
<keyword evidence="4 6" id="KW-0238">DNA-binding</keyword>
<dbReference type="InterPro" id="IPR014284">
    <property type="entry name" value="RNA_pol_sigma-70_dom"/>
</dbReference>
<feature type="domain" description="RNA polymerase sigma-70 region 2" evidence="7">
    <location>
        <begin position="12"/>
        <end position="76"/>
    </location>
</feature>
<organism evidence="9 10">
    <name type="scientific">Adhaeribacter pallidiroseus</name>
    <dbReference type="NCBI Taxonomy" id="2072847"/>
    <lineage>
        <taxon>Bacteria</taxon>
        <taxon>Pseudomonadati</taxon>
        <taxon>Bacteroidota</taxon>
        <taxon>Cytophagia</taxon>
        <taxon>Cytophagales</taxon>
        <taxon>Hymenobacteraceae</taxon>
        <taxon>Adhaeribacter</taxon>
    </lineage>
</organism>
<dbReference type="PANTHER" id="PTHR43133">
    <property type="entry name" value="RNA POLYMERASE ECF-TYPE SIGMA FACTO"/>
    <property type="match status" value="1"/>
</dbReference>
<evidence type="ECO:0000313" key="9">
    <source>
        <dbReference type="EMBL" id="RDC62716.1"/>
    </source>
</evidence>
<protein>
    <recommendedName>
        <fullName evidence="6">RNA polymerase sigma factor</fullName>
    </recommendedName>
</protein>
<dbReference type="Gene3D" id="1.10.1740.10">
    <property type="match status" value="1"/>
</dbReference>
<dbReference type="InterPro" id="IPR013249">
    <property type="entry name" value="RNA_pol_sigma70_r4_t2"/>
</dbReference>
<dbReference type="GO" id="GO:0016987">
    <property type="term" value="F:sigma factor activity"/>
    <property type="evidence" value="ECO:0007669"/>
    <property type="project" value="UniProtKB-KW"/>
</dbReference>
<dbReference type="InterPro" id="IPR039425">
    <property type="entry name" value="RNA_pol_sigma-70-like"/>
</dbReference>
<dbReference type="SUPFAM" id="SSF88659">
    <property type="entry name" value="Sigma3 and sigma4 domains of RNA polymerase sigma factors"/>
    <property type="match status" value="1"/>
</dbReference>
<keyword evidence="10" id="KW-1185">Reference proteome</keyword>
<dbReference type="Pfam" id="PF08281">
    <property type="entry name" value="Sigma70_r4_2"/>
    <property type="match status" value="1"/>
</dbReference>
<evidence type="ECO:0000256" key="2">
    <source>
        <dbReference type="ARBA" id="ARBA00023015"/>
    </source>
</evidence>
<dbReference type="NCBIfam" id="TIGR02937">
    <property type="entry name" value="sigma70-ECF"/>
    <property type="match status" value="1"/>
</dbReference>
<evidence type="ECO:0000259" key="8">
    <source>
        <dbReference type="Pfam" id="PF08281"/>
    </source>
</evidence>
<dbReference type="InterPro" id="IPR013325">
    <property type="entry name" value="RNA_pol_sigma_r2"/>
</dbReference>
<dbReference type="SUPFAM" id="SSF88946">
    <property type="entry name" value="Sigma2 domain of RNA polymerase sigma factors"/>
    <property type="match status" value="1"/>
</dbReference>
<comment type="caution">
    <text evidence="9">The sequence shown here is derived from an EMBL/GenBank/DDBJ whole genome shotgun (WGS) entry which is preliminary data.</text>
</comment>
<dbReference type="EMBL" id="QASA01000001">
    <property type="protein sequence ID" value="RDC62716.1"/>
    <property type="molecule type" value="Genomic_DNA"/>
</dbReference>
<proteinExistence type="inferred from homology"/>
<dbReference type="CDD" id="cd06171">
    <property type="entry name" value="Sigma70_r4"/>
    <property type="match status" value="1"/>
</dbReference>
<dbReference type="PROSITE" id="PS01063">
    <property type="entry name" value="SIGMA70_ECF"/>
    <property type="match status" value="1"/>
</dbReference>
<sequence>MAQTPDEFLHLLQPHYRSALQYCRALCREPHDAQDLLQQALVQALEKLPGLRDSTRFKPWFFQIITRAFYRQCRHKFWRRFLPLDELGFSRVTPKDVPQLPPVLAEPDEQGQERRHRLLAALATLRPKERVALLLFELGNFTIADIADIQDEKSQSAVKSRLSRTRQKLRDLIVTAERKNLKMEPTTGDLNHEIEKMAASFASRR</sequence>
<dbReference type="Pfam" id="PF04542">
    <property type="entry name" value="Sigma70_r2"/>
    <property type="match status" value="1"/>
</dbReference>
<keyword evidence="2 6" id="KW-0805">Transcription regulation</keyword>
<dbReference type="PANTHER" id="PTHR43133:SF8">
    <property type="entry name" value="RNA POLYMERASE SIGMA FACTOR HI_1459-RELATED"/>
    <property type="match status" value="1"/>
</dbReference>
<evidence type="ECO:0000256" key="1">
    <source>
        <dbReference type="ARBA" id="ARBA00010641"/>
    </source>
</evidence>
<dbReference type="InterPro" id="IPR013324">
    <property type="entry name" value="RNA_pol_sigma_r3/r4-like"/>
</dbReference>
<evidence type="ECO:0000256" key="6">
    <source>
        <dbReference type="RuleBase" id="RU000716"/>
    </source>
</evidence>
<comment type="similarity">
    <text evidence="1 6">Belongs to the sigma-70 factor family. ECF subfamily.</text>
</comment>
<dbReference type="GO" id="GO:0006352">
    <property type="term" value="P:DNA-templated transcription initiation"/>
    <property type="evidence" value="ECO:0007669"/>
    <property type="project" value="InterPro"/>
</dbReference>
<name>A0A369QHM2_9BACT</name>
<dbReference type="AlphaFoldDB" id="A0A369QHM2"/>
<accession>A0A369QHM2</accession>
<reference evidence="9 10" key="1">
    <citation type="submission" date="2018-04" db="EMBL/GenBank/DDBJ databases">
        <title>Adhaeribacter sp. HMF7616 genome sequencing and assembly.</title>
        <authorList>
            <person name="Kang H."/>
            <person name="Kang J."/>
            <person name="Cha I."/>
            <person name="Kim H."/>
            <person name="Joh K."/>
        </authorList>
    </citation>
    <scope>NUCLEOTIDE SEQUENCE [LARGE SCALE GENOMIC DNA]</scope>
    <source>
        <strain evidence="9 10">HMF7616</strain>
    </source>
</reference>
<keyword evidence="3 6" id="KW-0731">Sigma factor</keyword>
<dbReference type="Gene3D" id="1.10.10.10">
    <property type="entry name" value="Winged helix-like DNA-binding domain superfamily/Winged helix DNA-binding domain"/>
    <property type="match status" value="1"/>
</dbReference>
<keyword evidence="5 6" id="KW-0804">Transcription</keyword>
<evidence type="ECO:0000256" key="4">
    <source>
        <dbReference type="ARBA" id="ARBA00023125"/>
    </source>
</evidence>
<dbReference type="GO" id="GO:0003677">
    <property type="term" value="F:DNA binding"/>
    <property type="evidence" value="ECO:0007669"/>
    <property type="project" value="UniProtKB-KW"/>
</dbReference>
<dbReference type="InterPro" id="IPR036388">
    <property type="entry name" value="WH-like_DNA-bd_sf"/>
</dbReference>
<feature type="domain" description="RNA polymerase sigma factor 70 region 4 type 2" evidence="8">
    <location>
        <begin position="116"/>
        <end position="169"/>
    </location>
</feature>